<accession>A0A423PZC8</accession>
<evidence type="ECO:0000313" key="1">
    <source>
        <dbReference type="EMBL" id="ROO30878.1"/>
    </source>
</evidence>
<dbReference type="RefSeq" id="WP_123657380.1">
    <property type="nucleotide sequence ID" value="NZ_AYKG01000009.1"/>
</dbReference>
<dbReference type="Proteomes" id="UP000285310">
    <property type="component" value="Unassembled WGS sequence"/>
</dbReference>
<name>A0A423PZC8_9GAMM</name>
<dbReference type="InParanoid" id="A0A423PZC8"/>
<organism evidence="1 2">
    <name type="scientific">Salinisphaera japonica YTM-1</name>
    <dbReference type="NCBI Taxonomy" id="1209778"/>
    <lineage>
        <taxon>Bacteria</taxon>
        <taxon>Pseudomonadati</taxon>
        <taxon>Pseudomonadota</taxon>
        <taxon>Gammaproteobacteria</taxon>
        <taxon>Salinisphaerales</taxon>
        <taxon>Salinisphaeraceae</taxon>
        <taxon>Salinisphaera</taxon>
    </lineage>
</organism>
<sequence length="232" mass="25133">MWQELTQVFTSSRSENVPGTRRARQTHLQFRLPNPYGGKPWVTATLALSSTPATQGDTVRVRAHIDSCFHAPAAPADRTALAHDSGKDSGGRRRALARHGKTLAANAARRGLEYVPRPIMRRLAEQRHQRWLDMQISTAPLDAGAAALMPAALKARYGDALPRLIQGAPRVGIWSGPAGGALGGVARLAMVQFDDRDLAPGTDKPRDERFSLNLTIGELIEPVSAHADDDLD</sequence>
<dbReference type="AlphaFoldDB" id="A0A423PZC8"/>
<protein>
    <submittedName>
        <fullName evidence="1">Uncharacterized protein</fullName>
    </submittedName>
</protein>
<keyword evidence="2" id="KW-1185">Reference proteome</keyword>
<evidence type="ECO:0000313" key="2">
    <source>
        <dbReference type="Proteomes" id="UP000285310"/>
    </source>
</evidence>
<dbReference type="OrthoDB" id="7062850at2"/>
<dbReference type="EMBL" id="AYKG01000009">
    <property type="protein sequence ID" value="ROO30878.1"/>
    <property type="molecule type" value="Genomic_DNA"/>
</dbReference>
<proteinExistence type="predicted"/>
<gene>
    <name evidence="1" type="ORF">SAJA_04180</name>
</gene>
<comment type="caution">
    <text evidence="1">The sequence shown here is derived from an EMBL/GenBank/DDBJ whole genome shotgun (WGS) entry which is preliminary data.</text>
</comment>
<reference evidence="1 2" key="1">
    <citation type="submission" date="2013-10" db="EMBL/GenBank/DDBJ databases">
        <title>Salinisphaera japonica YTM-1 Genome Sequencing.</title>
        <authorList>
            <person name="Lai Q."/>
            <person name="Li C."/>
            <person name="Shao Z."/>
        </authorList>
    </citation>
    <scope>NUCLEOTIDE SEQUENCE [LARGE SCALE GENOMIC DNA]</scope>
    <source>
        <strain evidence="1 2">YTM-1</strain>
    </source>
</reference>